<sequence length="127" mass="13643">VTGERGSTPRDTGSWILLTKNTELGTIGGGELERTLVEAGRAMLDGNGAWSRAPMQCALGPDMRQCCGGVVEVLLEPVDADALDWLSKAKQQLALEGYIRIAFDKAAREPRPLIITGERAEDHVAPD</sequence>
<feature type="non-terminal residue" evidence="2">
    <location>
        <position position="127"/>
    </location>
</feature>
<feature type="non-terminal residue" evidence="2">
    <location>
        <position position="1"/>
    </location>
</feature>
<dbReference type="Pfam" id="PF02625">
    <property type="entry name" value="XdhC_CoxI"/>
    <property type="match status" value="1"/>
</dbReference>
<evidence type="ECO:0000259" key="1">
    <source>
        <dbReference type="Pfam" id="PF02625"/>
    </source>
</evidence>
<dbReference type="InterPro" id="IPR003777">
    <property type="entry name" value="XdhC_CoxI"/>
</dbReference>
<proteinExistence type="predicted"/>
<reference evidence="2" key="1">
    <citation type="submission" date="2018-05" db="EMBL/GenBank/DDBJ databases">
        <authorList>
            <person name="Lanie J.A."/>
            <person name="Ng W.-L."/>
            <person name="Kazmierczak K.M."/>
            <person name="Andrzejewski T.M."/>
            <person name="Davidsen T.M."/>
            <person name="Wayne K.J."/>
            <person name="Tettelin H."/>
            <person name="Glass J.I."/>
            <person name="Rusch D."/>
            <person name="Podicherti R."/>
            <person name="Tsui H.-C.T."/>
            <person name="Winkler M.E."/>
        </authorList>
    </citation>
    <scope>NUCLEOTIDE SEQUENCE</scope>
</reference>
<evidence type="ECO:0000313" key="2">
    <source>
        <dbReference type="EMBL" id="SVC39007.1"/>
    </source>
</evidence>
<dbReference type="EMBL" id="UINC01088616">
    <property type="protein sequence ID" value="SVC39007.1"/>
    <property type="molecule type" value="Genomic_DNA"/>
</dbReference>
<protein>
    <recommendedName>
        <fullName evidence="1">XdhC- CoxI domain-containing protein</fullName>
    </recommendedName>
</protein>
<feature type="domain" description="XdhC- CoxI" evidence="1">
    <location>
        <begin position="1"/>
        <end position="47"/>
    </location>
</feature>
<accession>A0A382LUI7</accession>
<organism evidence="2">
    <name type="scientific">marine metagenome</name>
    <dbReference type="NCBI Taxonomy" id="408172"/>
    <lineage>
        <taxon>unclassified sequences</taxon>
        <taxon>metagenomes</taxon>
        <taxon>ecological metagenomes</taxon>
    </lineage>
</organism>
<name>A0A382LUI7_9ZZZZ</name>
<dbReference type="AlphaFoldDB" id="A0A382LUI7"/>
<gene>
    <name evidence="2" type="ORF">METZ01_LOCUS291861</name>
</gene>